<sequence>MRASVAPTFPLTAAQRDIWLDQISRGDSPLYNIGGYMQVTGPMDAQALQRALAQLVAAHEGLRTVLMPGAGADGLPLQTYAASIPMPLAVHDFSDHLDPASSALALVSEQMQRPCVFDGRPLVEFCLIRLGTDGYWLG</sequence>
<name>A0A656JIM8_PSESF</name>
<feature type="non-terminal residue" evidence="2">
    <location>
        <position position="138"/>
    </location>
</feature>
<dbReference type="Proteomes" id="UP000018849">
    <property type="component" value="Unassembled WGS sequence"/>
</dbReference>
<evidence type="ECO:0000313" key="2">
    <source>
        <dbReference type="EMBL" id="EPN29302.1"/>
    </source>
</evidence>
<evidence type="ECO:0000259" key="1">
    <source>
        <dbReference type="Pfam" id="PF00668"/>
    </source>
</evidence>
<dbReference type="EMBL" id="AOKF01004014">
    <property type="protein sequence ID" value="EPN29302.1"/>
    <property type="molecule type" value="Genomic_DNA"/>
</dbReference>
<organism evidence="2 3">
    <name type="scientific">Pseudomonas syringae pv. actinidiae ICMP 19096</name>
    <dbReference type="NCBI Taxonomy" id="1194405"/>
    <lineage>
        <taxon>Bacteria</taxon>
        <taxon>Pseudomonadati</taxon>
        <taxon>Pseudomonadota</taxon>
        <taxon>Gammaproteobacteria</taxon>
        <taxon>Pseudomonadales</taxon>
        <taxon>Pseudomonadaceae</taxon>
        <taxon>Pseudomonas</taxon>
        <taxon>Pseudomonas syringae</taxon>
    </lineage>
</organism>
<protein>
    <submittedName>
        <fullName evidence="2">Non-ribosomal peptide synthetase SyfA</fullName>
    </submittedName>
</protein>
<feature type="domain" description="Condensation" evidence="1">
    <location>
        <begin position="8"/>
        <end position="137"/>
    </location>
</feature>
<evidence type="ECO:0000313" key="3">
    <source>
        <dbReference type="Proteomes" id="UP000018849"/>
    </source>
</evidence>
<dbReference type="SUPFAM" id="SSF52777">
    <property type="entry name" value="CoA-dependent acyltransferases"/>
    <property type="match status" value="1"/>
</dbReference>
<dbReference type="AlphaFoldDB" id="A0A656JIM8"/>
<dbReference type="Pfam" id="PF00668">
    <property type="entry name" value="Condensation"/>
    <property type="match status" value="1"/>
</dbReference>
<accession>A0A656JIM8</accession>
<dbReference type="InterPro" id="IPR023213">
    <property type="entry name" value="CAT-like_dom_sf"/>
</dbReference>
<reference evidence="2 3" key="1">
    <citation type="journal article" date="2013" name="PLoS Pathog.">
        <title>Genomic analysis of the Kiwifruit pathogen Pseudomonas syringae pv. actinidiae provides insight into the origins of an emergent plant disease.</title>
        <authorList>
            <person name="McCann H.C."/>
            <person name="Rikkerink E.H."/>
            <person name="Bertels F."/>
            <person name="Fiers M."/>
            <person name="Lu A."/>
            <person name="Rees-George J."/>
            <person name="Andersen M.T."/>
            <person name="Gleave A.P."/>
            <person name="Haubold B."/>
            <person name="Wohlers M.W."/>
            <person name="Guttman D.S."/>
            <person name="Wang P.W."/>
            <person name="Straub C."/>
            <person name="Vanneste J.L."/>
            <person name="Rainey P.B."/>
            <person name="Templeton M.D."/>
        </authorList>
    </citation>
    <scope>NUCLEOTIDE SEQUENCE [LARGE SCALE GENOMIC DNA]</scope>
    <source>
        <strain evidence="2 3">ICMP 19096</strain>
    </source>
</reference>
<comment type="caution">
    <text evidence="2">The sequence shown here is derived from an EMBL/GenBank/DDBJ whole genome shotgun (WGS) entry which is preliminary data.</text>
</comment>
<dbReference type="Gene3D" id="3.30.559.10">
    <property type="entry name" value="Chloramphenicol acetyltransferase-like domain"/>
    <property type="match status" value="1"/>
</dbReference>
<gene>
    <name evidence="2" type="ORF">A245_47058</name>
</gene>
<dbReference type="GO" id="GO:0003824">
    <property type="term" value="F:catalytic activity"/>
    <property type="evidence" value="ECO:0007669"/>
    <property type="project" value="InterPro"/>
</dbReference>
<dbReference type="InterPro" id="IPR001242">
    <property type="entry name" value="Condensation_dom"/>
</dbReference>
<proteinExistence type="predicted"/>